<evidence type="ECO:0000313" key="2">
    <source>
        <dbReference type="EMBL" id="EYC04637.1"/>
    </source>
</evidence>
<gene>
    <name evidence="2" type="primary">Acey_s0086.g1901</name>
    <name evidence="2" type="ORF">Y032_0086g1901</name>
</gene>
<comment type="caution">
    <text evidence="2">The sequence shown here is derived from an EMBL/GenBank/DDBJ whole genome shotgun (WGS) entry which is preliminary data.</text>
</comment>
<accession>A0A016TPT8</accession>
<keyword evidence="3" id="KW-1185">Reference proteome</keyword>
<dbReference type="Proteomes" id="UP000024635">
    <property type="component" value="Unassembled WGS sequence"/>
</dbReference>
<dbReference type="EMBL" id="JARK01001422">
    <property type="protein sequence ID" value="EYC04637.1"/>
    <property type="molecule type" value="Genomic_DNA"/>
</dbReference>
<sequence length="243" mass="27402">MPVSTRSSQRSVVDSLASNNRNSKSKMTTNITNPAASESNQDKSYCEALLSEDADLMSVPISEIIDSILEIASDPRIERLALALKTRLPQGVADAVEAEKRGRSIVISGIPECGLDQPLSVRQKDLEQKVVSILDTMKVDCVPEVTYRLGKFENSKPRLVKVVLPSKTHWTTALRNARLLRRSEFSNVFVRMSMTKAERARDYDLRQQARERNRGKAVREWFVYKGELKHMSDLPRNSNQGNL</sequence>
<organism evidence="2 3">
    <name type="scientific">Ancylostoma ceylanicum</name>
    <dbReference type="NCBI Taxonomy" id="53326"/>
    <lineage>
        <taxon>Eukaryota</taxon>
        <taxon>Metazoa</taxon>
        <taxon>Ecdysozoa</taxon>
        <taxon>Nematoda</taxon>
        <taxon>Chromadorea</taxon>
        <taxon>Rhabditida</taxon>
        <taxon>Rhabditina</taxon>
        <taxon>Rhabditomorpha</taxon>
        <taxon>Strongyloidea</taxon>
        <taxon>Ancylostomatidae</taxon>
        <taxon>Ancylostomatinae</taxon>
        <taxon>Ancylostoma</taxon>
    </lineage>
</organism>
<reference evidence="3" key="1">
    <citation type="journal article" date="2015" name="Nat. Genet.">
        <title>The genome and transcriptome of the zoonotic hookworm Ancylostoma ceylanicum identify infection-specific gene families.</title>
        <authorList>
            <person name="Schwarz E.M."/>
            <person name="Hu Y."/>
            <person name="Antoshechkin I."/>
            <person name="Miller M.M."/>
            <person name="Sternberg P.W."/>
            <person name="Aroian R.V."/>
        </authorList>
    </citation>
    <scope>NUCLEOTIDE SEQUENCE</scope>
    <source>
        <strain evidence="3">HY135</strain>
    </source>
</reference>
<proteinExistence type="predicted"/>
<feature type="region of interest" description="Disordered" evidence="1">
    <location>
        <begin position="1"/>
        <end position="39"/>
    </location>
</feature>
<protein>
    <submittedName>
        <fullName evidence="2">Uncharacterized protein</fullName>
    </submittedName>
</protein>
<dbReference type="OrthoDB" id="5889343at2759"/>
<evidence type="ECO:0000256" key="1">
    <source>
        <dbReference type="SAM" id="MobiDB-lite"/>
    </source>
</evidence>
<name>A0A016TPT8_9BILA</name>
<evidence type="ECO:0000313" key="3">
    <source>
        <dbReference type="Proteomes" id="UP000024635"/>
    </source>
</evidence>
<dbReference type="AlphaFoldDB" id="A0A016TPT8"/>